<dbReference type="SUPFAM" id="SSF49899">
    <property type="entry name" value="Concanavalin A-like lectins/glucanases"/>
    <property type="match status" value="1"/>
</dbReference>
<evidence type="ECO:0000313" key="4">
    <source>
        <dbReference type="Proteomes" id="UP000198510"/>
    </source>
</evidence>
<sequence length="387" mass="43171">MVKSTTLWSAVLLGACLATAHPAEAQSTRSVAPAGGHVVIGNHEVHNITGDLTVMASFKLDSLVVGDNILLSKEGRYEIGINSANGRLKWAMANTQPGWQWSTTNVKIETDTWYHLAFVYSLGERVVKIYLNHALVESAYASGTIGDYYSNQPIRYNELWIGDRQAEIASPNVKNFVGLIDEVHLWNRGLDSASVYDFMECPPTGEEEGLVGYWKFEEKTGTTARDWSSHQHDGELVGKVTWSDEEAPFECLPCRVTETITVYDTVTVSVYDTTRVTVYDTVSIAVTDTLYMDIEITGAEEAPALHTIKVFPNPAKDYVIVDNGDISRLQSYRMVIINSLGQEVFRRSINTVQFRISVQELGAQGVYTIQLFDDTMRLVDSRKLILH</sequence>
<feature type="signal peptide" evidence="1">
    <location>
        <begin position="1"/>
        <end position="25"/>
    </location>
</feature>
<keyword evidence="4" id="KW-1185">Reference proteome</keyword>
<feature type="domain" description="Secretion system C-terminal sorting" evidence="2">
    <location>
        <begin position="310"/>
        <end position="379"/>
    </location>
</feature>
<evidence type="ECO:0000259" key="2">
    <source>
        <dbReference type="Pfam" id="PF18962"/>
    </source>
</evidence>
<dbReference type="Pfam" id="PF13385">
    <property type="entry name" value="Laminin_G_3"/>
    <property type="match status" value="1"/>
</dbReference>
<name>A0A1G9A3S9_9BACT</name>
<protein>
    <submittedName>
        <fullName evidence="3">Por secretion system C-terminal sorting domain-containing protein</fullName>
    </submittedName>
</protein>
<proteinExistence type="predicted"/>
<dbReference type="STRING" id="1075417.SAMN05421823_102172"/>
<dbReference type="Proteomes" id="UP000198510">
    <property type="component" value="Unassembled WGS sequence"/>
</dbReference>
<dbReference type="Pfam" id="PF18962">
    <property type="entry name" value="Por_Secre_tail"/>
    <property type="match status" value="1"/>
</dbReference>
<evidence type="ECO:0000256" key="1">
    <source>
        <dbReference type="SAM" id="SignalP"/>
    </source>
</evidence>
<gene>
    <name evidence="3" type="ORF">SAMN05421823_102172</name>
</gene>
<reference evidence="3 4" key="1">
    <citation type="submission" date="2016-10" db="EMBL/GenBank/DDBJ databases">
        <authorList>
            <person name="de Groot N.N."/>
        </authorList>
    </citation>
    <scope>NUCLEOTIDE SEQUENCE [LARGE SCALE GENOMIC DNA]</scope>
    <source>
        <strain evidence="3 4">DSM 25186</strain>
    </source>
</reference>
<dbReference type="GO" id="GO:0004553">
    <property type="term" value="F:hydrolase activity, hydrolyzing O-glycosyl compounds"/>
    <property type="evidence" value="ECO:0007669"/>
    <property type="project" value="UniProtKB-ARBA"/>
</dbReference>
<evidence type="ECO:0000313" key="3">
    <source>
        <dbReference type="EMBL" id="SDK21907.1"/>
    </source>
</evidence>
<dbReference type="Gene3D" id="2.60.120.200">
    <property type="match status" value="1"/>
</dbReference>
<dbReference type="OrthoDB" id="976756at2"/>
<organism evidence="3 4">
    <name type="scientific">Catalinimonas alkaloidigena</name>
    <dbReference type="NCBI Taxonomy" id="1075417"/>
    <lineage>
        <taxon>Bacteria</taxon>
        <taxon>Pseudomonadati</taxon>
        <taxon>Bacteroidota</taxon>
        <taxon>Cytophagia</taxon>
        <taxon>Cytophagales</taxon>
        <taxon>Catalimonadaceae</taxon>
        <taxon>Catalinimonas</taxon>
    </lineage>
</organism>
<dbReference type="InterPro" id="IPR013320">
    <property type="entry name" value="ConA-like_dom_sf"/>
</dbReference>
<dbReference type="AlphaFoldDB" id="A0A1G9A3S9"/>
<dbReference type="EMBL" id="FNFO01000002">
    <property type="protein sequence ID" value="SDK21907.1"/>
    <property type="molecule type" value="Genomic_DNA"/>
</dbReference>
<keyword evidence="1" id="KW-0732">Signal</keyword>
<dbReference type="InterPro" id="IPR026444">
    <property type="entry name" value="Secre_tail"/>
</dbReference>
<feature type="chain" id="PRO_5011626808" evidence="1">
    <location>
        <begin position="26"/>
        <end position="387"/>
    </location>
</feature>
<dbReference type="GO" id="GO:0005975">
    <property type="term" value="P:carbohydrate metabolic process"/>
    <property type="evidence" value="ECO:0007669"/>
    <property type="project" value="UniProtKB-ARBA"/>
</dbReference>
<dbReference type="RefSeq" id="WP_089679617.1">
    <property type="nucleotide sequence ID" value="NZ_FNFO01000002.1"/>
</dbReference>
<accession>A0A1G9A3S9</accession>
<dbReference type="PROSITE" id="PS51257">
    <property type="entry name" value="PROKAR_LIPOPROTEIN"/>
    <property type="match status" value="1"/>
</dbReference>
<dbReference type="NCBIfam" id="TIGR04183">
    <property type="entry name" value="Por_Secre_tail"/>
    <property type="match status" value="1"/>
</dbReference>